<keyword evidence="8" id="KW-0547">Nucleotide-binding</keyword>
<dbReference type="Gene3D" id="3.40.50.300">
    <property type="entry name" value="P-loop containing nucleotide triphosphate hydrolases"/>
    <property type="match status" value="2"/>
</dbReference>
<dbReference type="Proteomes" id="UP000694941">
    <property type="component" value="Unplaced"/>
</dbReference>
<dbReference type="InterPro" id="IPR056227">
    <property type="entry name" value="TMD0_ABC"/>
</dbReference>
<evidence type="ECO:0000256" key="16">
    <source>
        <dbReference type="SAM" id="Phobius"/>
    </source>
</evidence>
<keyword evidence="7" id="KW-0677">Repeat</keyword>
<dbReference type="CDD" id="cd03244">
    <property type="entry name" value="ABCC_MRP_domain2"/>
    <property type="match status" value="1"/>
</dbReference>
<evidence type="ECO:0000256" key="4">
    <source>
        <dbReference type="ARBA" id="ARBA00022448"/>
    </source>
</evidence>
<organism evidence="19 20">
    <name type="scientific">Limulus polyphemus</name>
    <name type="common">Atlantic horseshoe crab</name>
    <dbReference type="NCBI Taxonomy" id="6850"/>
    <lineage>
        <taxon>Eukaryota</taxon>
        <taxon>Metazoa</taxon>
        <taxon>Ecdysozoa</taxon>
        <taxon>Arthropoda</taxon>
        <taxon>Chelicerata</taxon>
        <taxon>Merostomata</taxon>
        <taxon>Xiphosura</taxon>
        <taxon>Limulidae</taxon>
        <taxon>Limulus</taxon>
    </lineage>
</organism>
<evidence type="ECO:0000259" key="18">
    <source>
        <dbReference type="PROSITE" id="PS50929"/>
    </source>
</evidence>
<reference evidence="20" key="1">
    <citation type="submission" date="2025-08" db="UniProtKB">
        <authorList>
            <consortium name="RefSeq"/>
        </authorList>
    </citation>
    <scope>IDENTIFICATION</scope>
    <source>
        <tissue evidence="20">Muscle</tissue>
    </source>
</reference>
<feature type="transmembrane region" description="Helical" evidence="16">
    <location>
        <begin position="1034"/>
        <end position="1057"/>
    </location>
</feature>
<feature type="transmembrane region" description="Helical" evidence="16">
    <location>
        <begin position="578"/>
        <end position="600"/>
    </location>
</feature>
<feature type="domain" description="ABC transporter" evidence="17">
    <location>
        <begin position="1311"/>
        <end position="1545"/>
    </location>
</feature>
<evidence type="ECO:0000256" key="14">
    <source>
        <dbReference type="ARBA" id="ARBA00047523"/>
    </source>
</evidence>
<dbReference type="Pfam" id="PF24357">
    <property type="entry name" value="TMD0_ABC"/>
    <property type="match status" value="1"/>
</dbReference>
<feature type="transmembrane region" description="Helical" evidence="16">
    <location>
        <begin position="107"/>
        <end position="125"/>
    </location>
</feature>
<evidence type="ECO:0000256" key="6">
    <source>
        <dbReference type="ARBA" id="ARBA00022692"/>
    </source>
</evidence>
<dbReference type="EC" id="7.6.2.3" evidence="13"/>
<dbReference type="SMART" id="SM00382">
    <property type="entry name" value="AAA"/>
    <property type="match status" value="2"/>
</dbReference>
<dbReference type="GeneID" id="106463278"/>
<evidence type="ECO:0000256" key="13">
    <source>
        <dbReference type="ARBA" id="ARBA00024220"/>
    </source>
</evidence>
<dbReference type="PROSITE" id="PS50893">
    <property type="entry name" value="ABC_TRANSPORTER_2"/>
    <property type="match status" value="2"/>
</dbReference>
<feature type="compositionally biased region" description="Low complexity" evidence="15">
    <location>
        <begin position="906"/>
        <end position="924"/>
    </location>
</feature>
<feature type="domain" description="ABC transmembrane type-1" evidence="18">
    <location>
        <begin position="316"/>
        <end position="595"/>
    </location>
</feature>
<comment type="catalytic activity">
    <reaction evidence="14">
        <text>leukotriene C4(in) + ATP + H2O = leukotriene C4(out) + ADP + phosphate + H(+)</text>
        <dbReference type="Rhea" id="RHEA:38963"/>
        <dbReference type="ChEBI" id="CHEBI:15377"/>
        <dbReference type="ChEBI" id="CHEBI:15378"/>
        <dbReference type="ChEBI" id="CHEBI:30616"/>
        <dbReference type="ChEBI" id="CHEBI:43474"/>
        <dbReference type="ChEBI" id="CHEBI:57973"/>
        <dbReference type="ChEBI" id="CHEBI:456216"/>
    </reaction>
    <physiologicalReaction direction="left-to-right" evidence="14">
        <dbReference type="Rhea" id="RHEA:38964"/>
    </physiologicalReaction>
</comment>
<feature type="transmembrane region" description="Helical" evidence="16">
    <location>
        <begin position="137"/>
        <end position="156"/>
    </location>
</feature>
<dbReference type="CDD" id="cd03250">
    <property type="entry name" value="ABCC_MRP_domain1"/>
    <property type="match status" value="1"/>
</dbReference>
<evidence type="ECO:0000256" key="1">
    <source>
        <dbReference type="ARBA" id="ARBA00004128"/>
    </source>
</evidence>
<feature type="transmembrane region" description="Helical" evidence="16">
    <location>
        <begin position="1132"/>
        <end position="1152"/>
    </location>
</feature>
<dbReference type="SUPFAM" id="SSF52540">
    <property type="entry name" value="P-loop containing nucleoside triphosphate hydrolases"/>
    <property type="match status" value="2"/>
</dbReference>
<dbReference type="PANTHER" id="PTHR24223">
    <property type="entry name" value="ATP-BINDING CASSETTE SUB-FAMILY C"/>
    <property type="match status" value="1"/>
</dbReference>
<dbReference type="NCBIfam" id="TIGR00957">
    <property type="entry name" value="MRP_assoc_pro"/>
    <property type="match status" value="1"/>
</dbReference>
<dbReference type="InterPro" id="IPR017871">
    <property type="entry name" value="ABC_transporter-like_CS"/>
</dbReference>
<gene>
    <name evidence="20" type="primary">LOC106463278</name>
</gene>
<dbReference type="Pfam" id="PF00005">
    <property type="entry name" value="ABC_tran"/>
    <property type="match status" value="2"/>
</dbReference>
<dbReference type="RefSeq" id="XP_013778747.1">
    <property type="nucleotide sequence ID" value="XM_013923293.2"/>
</dbReference>
<feature type="region of interest" description="Disordered" evidence="15">
    <location>
        <begin position="881"/>
        <end position="957"/>
    </location>
</feature>
<dbReference type="InterPro" id="IPR003439">
    <property type="entry name" value="ABC_transporter-like_ATP-bd"/>
</dbReference>
<evidence type="ECO:0000313" key="19">
    <source>
        <dbReference type="Proteomes" id="UP000694941"/>
    </source>
</evidence>
<feature type="transmembrane region" description="Helical" evidence="16">
    <location>
        <begin position="1109"/>
        <end position="1126"/>
    </location>
</feature>
<feature type="transmembrane region" description="Helical" evidence="16">
    <location>
        <begin position="176"/>
        <end position="194"/>
    </location>
</feature>
<keyword evidence="12 16" id="KW-0472">Membrane</keyword>
<evidence type="ECO:0000256" key="7">
    <source>
        <dbReference type="ARBA" id="ARBA00022737"/>
    </source>
</evidence>
<proteinExistence type="inferred from homology"/>
<evidence type="ECO:0000256" key="2">
    <source>
        <dbReference type="ARBA" id="ARBA00004651"/>
    </source>
</evidence>
<feature type="transmembrane region" description="Helical" evidence="16">
    <location>
        <begin position="352"/>
        <end position="373"/>
    </location>
</feature>
<dbReference type="CDD" id="cd18595">
    <property type="entry name" value="ABC_6TM_MRP1_2_3_6_D1_like"/>
    <property type="match status" value="1"/>
</dbReference>
<dbReference type="InterPro" id="IPR005292">
    <property type="entry name" value="MRP"/>
</dbReference>
<keyword evidence="9" id="KW-0067">ATP-binding</keyword>
<keyword evidence="5" id="KW-1003">Cell membrane</keyword>
<feature type="transmembrane region" description="Helical" evidence="16">
    <location>
        <begin position="69"/>
        <end position="87"/>
    </location>
</feature>
<feature type="transmembrane region" description="Helical" evidence="16">
    <location>
        <begin position="987"/>
        <end position="1014"/>
    </location>
</feature>
<evidence type="ECO:0000313" key="20">
    <source>
        <dbReference type="RefSeq" id="XP_013778747.1"/>
    </source>
</evidence>
<evidence type="ECO:0000256" key="10">
    <source>
        <dbReference type="ARBA" id="ARBA00022967"/>
    </source>
</evidence>
<keyword evidence="4" id="KW-0813">Transport</keyword>
<evidence type="ECO:0000256" key="5">
    <source>
        <dbReference type="ARBA" id="ARBA00022475"/>
    </source>
</evidence>
<dbReference type="PROSITE" id="PS00211">
    <property type="entry name" value="ABC_TRANSPORTER_1"/>
    <property type="match status" value="2"/>
</dbReference>
<name>A0ABM1BBM9_LIMPO</name>
<dbReference type="InterPro" id="IPR003593">
    <property type="entry name" value="AAA+_ATPase"/>
</dbReference>
<feature type="compositionally biased region" description="Basic and acidic residues" evidence="15">
    <location>
        <begin position="881"/>
        <end position="905"/>
    </location>
</feature>
<evidence type="ECO:0000256" key="12">
    <source>
        <dbReference type="ARBA" id="ARBA00023136"/>
    </source>
</evidence>
<feature type="transmembrane region" description="Helical" evidence="16">
    <location>
        <begin position="452"/>
        <end position="473"/>
    </location>
</feature>
<sequence>MAAKLEVFCGSSAFWDVELTWNTTNPDFTACFHKTVLLWIPFGFLWIMAPFETYYLLKSTSRFIPWTGINVSKLVTASALSILALADLSYSVHRHVSWGWDVPSADYYAPFIKLVSFLLVIAFIVAGRLRGIISSGILFLFWLILVIASAFTYRTVIKQALDEDSVEDKFDFTINMIYYPLVVASFLLSCFADAKPHHRQFKPVSDEKECPEQYSSFLSRLLFSWFTKLAIQGWKRSLVYPDLWSLNHEDKTENVLPIFDNFWQEHLSKCQSLSRSAAYSRRKNDEVNFLHEDKNKNRPNIVIALCKTFGPFFLSGAVFKLIHDILQFATPKLLKLLIGFISSNEPLWKGMLYALLMFIAATIQSITLSVYFHRMYIVGMRIRTALISVIYRKALVMSSSARKESTMGEIVNLMSVDAQRFMDLMTFLNMLWSAPLQILLALVFLWDELGPAVLAGLGIMILMIPINGVIASHTKKLQVKQMKTKDKRVKMMNEILGGIKVLKLYAWEESFQKQVNDTRNKEVQDLKKIAYLNAVTSFLWSTAPFLVALASFTVYVLVDPYNILDAQRAFVSIALFNILRFPMIMLPSLITMLVMASVSVKRMNKYIRSEELDPYVSHDDHEVDPIVIEHGTFTWSRDEAPVLKDINLRIHQGMLVAVVGQVGAGKSSLLSALLGDMEKLEGLVNVKGSVAYVPQQAWIQNATVKDNILFAQPLNAKLYKEAIETCALQSDLDILPGGDLTEIGEKGINLSGGQKQRVSLARSVYSDADIYILDDPLSAVDSHVGKHIFEKVIGPQGVLKEKTRLLVTHSISFLSETDLIVVMKDGMVLELGSYKELLEKKGAFGEFLLQYLQEDVEQVENFDPEELEAIEEIVSKVGSPELERQLSKMDSESGDTEQQRRERLRSLSQQLSISSSHSEYSSPSGNFSGSIKRKESTSTSGKFIDGKIADGRPVQSKDGTKLIQSETAETGEVKLSVYVTYFKSVGYLWVVAVLITYLAMQGFSVGSNVWLSAWSNDKPQEDGTQDVNQRNLRLGVYGALGAAQGIAVLMGSFSLSYGTMQASSLLHGQLLLNILRSPMHFFDTTPIGRIVNRFSKDIDTLDITIPMNLRSFLACFLQVLATLFVISLETPIFLAVILPVAVVYYLVQKFYIATSRQLKRLESVTRSPIYSHFSETLAGVSTIRAYNAQERFVRESNSRVDTNQSCYFPSTVSNRWLAIRLEFCGNCIVFFAALFAVLGRDTLSPGSVGLSVSYAVSITAVLNWMVRMSSELETNIVSVERLLEYTTTPNEAPWNVEDHKPPKSWPDKGVVNFKDYATRYRKGLDLVLKGISCNMNEGEKVGIVGRTGAGKSSLTLSLFRIIEAAGGSISIDDIDISKIGLHDLRSKLTIIPQDPVLFSGTLRMNLDPFNIYSDEEIWRALEHSHLKSFVSSLEAGLEHEVAEGGENLSVGQRQLVCLARALLRKTKVLVLDEATAAVDLETDDLIQATIRKEFSDCTVLTIAHRLNTVMDYTRVMVLDQGKIIEFDSPEALLKDSTTVFYSMAKDAGLV</sequence>
<dbReference type="PROSITE" id="PS50929">
    <property type="entry name" value="ABC_TM1F"/>
    <property type="match status" value="2"/>
</dbReference>
<keyword evidence="11 16" id="KW-1133">Transmembrane helix</keyword>
<evidence type="ECO:0000256" key="15">
    <source>
        <dbReference type="SAM" id="MobiDB-lite"/>
    </source>
</evidence>
<dbReference type="InterPro" id="IPR050173">
    <property type="entry name" value="ABC_transporter_C-like"/>
</dbReference>
<dbReference type="InterPro" id="IPR036640">
    <property type="entry name" value="ABC1_TM_sf"/>
</dbReference>
<dbReference type="PANTHER" id="PTHR24223:SF443">
    <property type="entry name" value="MULTIDRUG-RESISTANCE LIKE PROTEIN 1, ISOFORM I"/>
    <property type="match status" value="1"/>
</dbReference>
<dbReference type="Pfam" id="PF00664">
    <property type="entry name" value="ABC_membrane"/>
    <property type="match status" value="2"/>
</dbReference>
<dbReference type="CDD" id="cd18603">
    <property type="entry name" value="ABC_6TM_MRP1_2_3_6_D2_like"/>
    <property type="match status" value="1"/>
</dbReference>
<evidence type="ECO:0000256" key="11">
    <source>
        <dbReference type="ARBA" id="ARBA00022989"/>
    </source>
</evidence>
<evidence type="ECO:0000256" key="9">
    <source>
        <dbReference type="ARBA" id="ARBA00022840"/>
    </source>
</evidence>
<feature type="transmembrane region" description="Helical" evidence="16">
    <location>
        <begin position="1223"/>
        <end position="1240"/>
    </location>
</feature>
<dbReference type="InterPro" id="IPR011527">
    <property type="entry name" value="ABC1_TM_dom"/>
</dbReference>
<feature type="transmembrane region" description="Helical" evidence="16">
    <location>
        <begin position="529"/>
        <end position="558"/>
    </location>
</feature>
<keyword evidence="6 16" id="KW-0812">Transmembrane</keyword>
<protein>
    <recommendedName>
        <fullName evidence="13">ABC-type glutathione-S-conjugate transporter</fullName>
        <ecNumber evidence="13">7.6.2.3</ecNumber>
    </recommendedName>
</protein>
<feature type="domain" description="ABC transporter" evidence="17">
    <location>
        <begin position="626"/>
        <end position="850"/>
    </location>
</feature>
<feature type="domain" description="ABC transmembrane type-1" evidence="18">
    <location>
        <begin position="991"/>
        <end position="1274"/>
    </location>
</feature>
<dbReference type="InterPro" id="IPR027417">
    <property type="entry name" value="P-loop_NTPase"/>
</dbReference>
<keyword evidence="10" id="KW-1278">Translocase</keyword>
<evidence type="ECO:0000256" key="3">
    <source>
        <dbReference type="ARBA" id="ARBA00009726"/>
    </source>
</evidence>
<dbReference type="SUPFAM" id="SSF90123">
    <property type="entry name" value="ABC transporter transmembrane region"/>
    <property type="match status" value="2"/>
</dbReference>
<evidence type="ECO:0000256" key="8">
    <source>
        <dbReference type="ARBA" id="ARBA00022741"/>
    </source>
</evidence>
<dbReference type="Gene3D" id="1.20.1560.10">
    <property type="entry name" value="ABC transporter type 1, transmembrane domain"/>
    <property type="match status" value="2"/>
</dbReference>
<feature type="transmembrane region" description="Helical" evidence="16">
    <location>
        <begin position="424"/>
        <end position="446"/>
    </location>
</feature>
<keyword evidence="19" id="KW-1185">Reference proteome</keyword>
<accession>A0ABM1BBM9</accession>
<feature type="transmembrane region" description="Helical" evidence="16">
    <location>
        <begin position="301"/>
        <end position="322"/>
    </location>
</feature>
<comment type="subcellular location">
    <subcellularLocation>
        <location evidence="2">Cell membrane</location>
        <topology evidence="2">Multi-pass membrane protein</topology>
    </subcellularLocation>
    <subcellularLocation>
        <location evidence="1">Vacuole membrane</location>
        <topology evidence="1">Multi-pass membrane protein</topology>
    </subcellularLocation>
</comment>
<comment type="similarity">
    <text evidence="3">Belongs to the ABC transporter superfamily. ABCC family. Conjugate transporter (TC 3.A.1.208) subfamily.</text>
</comment>
<evidence type="ECO:0000259" key="17">
    <source>
        <dbReference type="PROSITE" id="PS50893"/>
    </source>
</evidence>
<feature type="transmembrane region" description="Helical" evidence="16">
    <location>
        <begin position="36"/>
        <end position="57"/>
    </location>
</feature>